<dbReference type="SUPFAM" id="SSF52374">
    <property type="entry name" value="Nucleotidylyl transferase"/>
    <property type="match status" value="1"/>
</dbReference>
<comment type="cofactor">
    <cofactor evidence="13">
        <name>Zn(2+)</name>
        <dbReference type="ChEBI" id="CHEBI:29105"/>
    </cofactor>
    <text evidence="13">Binds 1 zinc ion per subunit.</text>
</comment>
<protein>
    <recommendedName>
        <fullName evidence="13">Cysteine--tRNA ligase</fullName>
        <ecNumber evidence="13">6.1.1.16</ecNumber>
    </recommendedName>
    <alternativeName>
        <fullName evidence="13">Cysteinyl-tRNA synthetase</fullName>
        <shortName evidence="13">CysRS</shortName>
    </alternativeName>
</protein>
<keyword evidence="14" id="KW-0175">Coiled coil</keyword>
<keyword evidence="5 13" id="KW-0436">Ligase</keyword>
<dbReference type="NCBIfam" id="TIGR00435">
    <property type="entry name" value="cysS"/>
    <property type="match status" value="1"/>
</dbReference>
<feature type="short sequence motif" description="'KMSKS' region" evidence="13">
    <location>
        <begin position="269"/>
        <end position="273"/>
    </location>
</feature>
<feature type="binding site" evidence="13">
    <location>
        <position position="237"/>
    </location>
    <ligand>
        <name>Zn(2+)</name>
        <dbReference type="ChEBI" id="CHEBI:29105"/>
    </ligand>
</feature>
<dbReference type="Gene3D" id="1.20.120.1910">
    <property type="entry name" value="Cysteine-tRNA ligase, C-terminal anti-codon recognition domain"/>
    <property type="match status" value="1"/>
</dbReference>
<evidence type="ECO:0000256" key="3">
    <source>
        <dbReference type="ARBA" id="ARBA00011245"/>
    </source>
</evidence>
<evidence type="ECO:0000313" key="17">
    <source>
        <dbReference type="Proteomes" id="UP000009875"/>
    </source>
</evidence>
<dbReference type="GO" id="GO:0004817">
    <property type="term" value="F:cysteine-tRNA ligase activity"/>
    <property type="evidence" value="ECO:0007669"/>
    <property type="project" value="UniProtKB-UniRule"/>
</dbReference>
<dbReference type="InterPro" id="IPR009080">
    <property type="entry name" value="tRNAsynth_Ia_anticodon-bd"/>
</dbReference>
<comment type="catalytic activity">
    <reaction evidence="12 13">
        <text>tRNA(Cys) + L-cysteine + ATP = L-cysteinyl-tRNA(Cys) + AMP + diphosphate</text>
        <dbReference type="Rhea" id="RHEA:17773"/>
        <dbReference type="Rhea" id="RHEA-COMP:9661"/>
        <dbReference type="Rhea" id="RHEA-COMP:9679"/>
        <dbReference type="ChEBI" id="CHEBI:30616"/>
        <dbReference type="ChEBI" id="CHEBI:33019"/>
        <dbReference type="ChEBI" id="CHEBI:35235"/>
        <dbReference type="ChEBI" id="CHEBI:78442"/>
        <dbReference type="ChEBI" id="CHEBI:78517"/>
        <dbReference type="ChEBI" id="CHEBI:456215"/>
        <dbReference type="EC" id="6.1.1.16"/>
    </reaction>
</comment>
<feature type="domain" description="Cysteinyl-tRNA synthetase class Ia DALR" evidence="15">
    <location>
        <begin position="356"/>
        <end position="420"/>
    </location>
</feature>
<dbReference type="InterPro" id="IPR015803">
    <property type="entry name" value="Cys-tRNA-ligase"/>
</dbReference>
<feature type="coiled-coil region" evidence="14">
    <location>
        <begin position="312"/>
        <end position="346"/>
    </location>
</feature>
<keyword evidence="11 13" id="KW-0030">Aminoacyl-tRNA synthetase</keyword>
<evidence type="ECO:0000313" key="16">
    <source>
        <dbReference type="EMBL" id="EKU92932.1"/>
    </source>
</evidence>
<dbReference type="GO" id="GO:0008270">
    <property type="term" value="F:zinc ion binding"/>
    <property type="evidence" value="ECO:0007669"/>
    <property type="project" value="UniProtKB-UniRule"/>
</dbReference>
<feature type="coiled-coil region" evidence="14">
    <location>
        <begin position="411"/>
        <end position="438"/>
    </location>
</feature>
<comment type="subcellular location">
    <subcellularLocation>
        <location evidence="1 13">Cytoplasm</location>
    </subcellularLocation>
</comment>
<dbReference type="RefSeq" id="WP_003779073.1">
    <property type="nucleotide sequence ID" value="NZ_JH992962.1"/>
</dbReference>
<evidence type="ECO:0000256" key="4">
    <source>
        <dbReference type="ARBA" id="ARBA00022490"/>
    </source>
</evidence>
<dbReference type="Pfam" id="PF23493">
    <property type="entry name" value="CysS_C"/>
    <property type="match status" value="1"/>
</dbReference>
<dbReference type="Proteomes" id="UP000009875">
    <property type="component" value="Unassembled WGS sequence"/>
</dbReference>
<evidence type="ECO:0000259" key="15">
    <source>
        <dbReference type="SMART" id="SM00840"/>
    </source>
</evidence>
<dbReference type="InterPro" id="IPR032678">
    <property type="entry name" value="tRNA-synt_1_cat_dom"/>
</dbReference>
<dbReference type="AlphaFoldDB" id="K9EPW7"/>
<evidence type="ECO:0000256" key="11">
    <source>
        <dbReference type="ARBA" id="ARBA00023146"/>
    </source>
</evidence>
<evidence type="ECO:0000256" key="7">
    <source>
        <dbReference type="ARBA" id="ARBA00022741"/>
    </source>
</evidence>
<keyword evidence="4 13" id="KW-0963">Cytoplasm</keyword>
<evidence type="ECO:0000256" key="1">
    <source>
        <dbReference type="ARBA" id="ARBA00004496"/>
    </source>
</evidence>
<dbReference type="HOGENOM" id="CLU_013528_0_1_9"/>
<dbReference type="SMART" id="SM00840">
    <property type="entry name" value="DALR_2"/>
    <property type="match status" value="1"/>
</dbReference>
<dbReference type="HAMAP" id="MF_00041">
    <property type="entry name" value="Cys_tRNA_synth"/>
    <property type="match status" value="1"/>
</dbReference>
<dbReference type="Pfam" id="PF01406">
    <property type="entry name" value="tRNA-synt_1e"/>
    <property type="match status" value="1"/>
</dbReference>
<name>K9EPW7_9LACT</name>
<feature type="binding site" evidence="13">
    <location>
        <position position="241"/>
    </location>
    <ligand>
        <name>Zn(2+)</name>
        <dbReference type="ChEBI" id="CHEBI:29105"/>
    </ligand>
</feature>
<dbReference type="SUPFAM" id="SSF47323">
    <property type="entry name" value="Anticodon-binding domain of a subclass of class I aminoacyl-tRNA synthetases"/>
    <property type="match status" value="1"/>
</dbReference>
<dbReference type="CDD" id="cd00672">
    <property type="entry name" value="CysRS_core"/>
    <property type="match status" value="1"/>
</dbReference>
<dbReference type="GO" id="GO:0005524">
    <property type="term" value="F:ATP binding"/>
    <property type="evidence" value="ECO:0007669"/>
    <property type="project" value="UniProtKB-UniRule"/>
</dbReference>
<feature type="short sequence motif" description="'HIGH' region" evidence="13">
    <location>
        <begin position="30"/>
        <end position="40"/>
    </location>
</feature>
<evidence type="ECO:0000256" key="6">
    <source>
        <dbReference type="ARBA" id="ARBA00022723"/>
    </source>
</evidence>
<dbReference type="PRINTS" id="PR00983">
    <property type="entry name" value="TRNASYNTHCYS"/>
</dbReference>
<evidence type="ECO:0000256" key="9">
    <source>
        <dbReference type="ARBA" id="ARBA00022840"/>
    </source>
</evidence>
<organism evidence="16 17">
    <name type="scientific">Alloiococcus otitis ATCC 51267</name>
    <dbReference type="NCBI Taxonomy" id="883081"/>
    <lineage>
        <taxon>Bacteria</taxon>
        <taxon>Bacillati</taxon>
        <taxon>Bacillota</taxon>
        <taxon>Bacilli</taxon>
        <taxon>Lactobacillales</taxon>
        <taxon>Carnobacteriaceae</taxon>
        <taxon>Alloiococcus</taxon>
    </lineage>
</organism>
<dbReference type="InterPro" id="IPR014729">
    <property type="entry name" value="Rossmann-like_a/b/a_fold"/>
</dbReference>
<dbReference type="GO" id="GO:0006423">
    <property type="term" value="P:cysteinyl-tRNA aminoacylation"/>
    <property type="evidence" value="ECO:0007669"/>
    <property type="project" value="UniProtKB-UniRule"/>
</dbReference>
<proteinExistence type="inferred from homology"/>
<keyword evidence="17" id="KW-1185">Reference proteome</keyword>
<dbReference type="PATRIC" id="fig|883081.3.peg.1540"/>
<evidence type="ECO:0000256" key="8">
    <source>
        <dbReference type="ARBA" id="ARBA00022833"/>
    </source>
</evidence>
<dbReference type="eggNOG" id="COG0215">
    <property type="taxonomic scope" value="Bacteria"/>
</dbReference>
<keyword evidence="6 13" id="KW-0479">Metal-binding</keyword>
<evidence type="ECO:0000256" key="12">
    <source>
        <dbReference type="ARBA" id="ARBA00047398"/>
    </source>
</evidence>
<comment type="similarity">
    <text evidence="2 13">Belongs to the class-I aminoacyl-tRNA synthetase family.</text>
</comment>
<dbReference type="InterPro" id="IPR056411">
    <property type="entry name" value="CysS_C"/>
</dbReference>
<dbReference type="OrthoDB" id="9815130at2"/>
<accession>K9EPW7</accession>
<evidence type="ECO:0000256" key="5">
    <source>
        <dbReference type="ARBA" id="ARBA00022598"/>
    </source>
</evidence>
<feature type="binding site" evidence="13">
    <location>
        <position position="212"/>
    </location>
    <ligand>
        <name>Zn(2+)</name>
        <dbReference type="ChEBI" id="CHEBI:29105"/>
    </ligand>
</feature>
<evidence type="ECO:0000256" key="10">
    <source>
        <dbReference type="ARBA" id="ARBA00022917"/>
    </source>
</evidence>
<dbReference type="Gene3D" id="3.40.50.620">
    <property type="entry name" value="HUPs"/>
    <property type="match status" value="1"/>
</dbReference>
<dbReference type="FunFam" id="3.40.50.620:FF:000009">
    <property type="entry name" value="Cysteine--tRNA ligase"/>
    <property type="match status" value="1"/>
</dbReference>
<sequence length="475" mass="54806">MIKVYNTLTNKKEPFKTIEEGKVTMYVCGPTVYNYIHIGNARSAVAFDTIRKYLEYRGYQVKYVSNFTDVDDKIIKAAQDMNLEPSQVTSQFIDAFFEDTEALNVRRADAHPTVTENIDNIIDFNQVLIDKGYAYESEGDVYYRTRKFKDYGKLSGISVDQLASGASNRLDEADRDKKEDPLDFALWKQAKPGEIYWDSPWGQGRPGWHIECSVMASQELGDTIDIHAGGQDLQFPHHENEIAQSEGKSGQAFANYWLHNGFVTMNDEKMSKSLGNFKLVHDLRKIHNPQTLRFFLASAHYRRPINYSEEAIHEAKQNLNRIKTALANARHRLQTAQGTLQEDQEDITAWQNLKDSFIQDMDDDFQAQNGIADLYEMIASLNRYIARDQVSKQVIDLYLEDLKAILYIFGVEDVEAEEDLLDGEIEALIEERQQARADRNFDRADEIRDDLRDRGIILEDTPHGVRWKRESRDEE</sequence>
<feature type="binding site" evidence="13">
    <location>
        <position position="272"/>
    </location>
    <ligand>
        <name>ATP</name>
        <dbReference type="ChEBI" id="CHEBI:30616"/>
    </ligand>
</feature>
<keyword evidence="9 13" id="KW-0067">ATP-binding</keyword>
<keyword evidence="7 13" id="KW-0547">Nucleotide-binding</keyword>
<dbReference type="STRING" id="883081.HMPREF9698_01535"/>
<dbReference type="PANTHER" id="PTHR10890:SF3">
    <property type="entry name" value="CYSTEINE--TRNA LIGASE, CYTOPLASMIC"/>
    <property type="match status" value="1"/>
</dbReference>
<dbReference type="InterPro" id="IPR015273">
    <property type="entry name" value="Cys-tRNA-synt_Ia_DALR"/>
</dbReference>
<keyword evidence="10 13" id="KW-0648">Protein biosynthesis</keyword>
<gene>
    <name evidence="13" type="primary">cysS</name>
    <name evidence="16" type="ORF">HMPREF9698_01535</name>
</gene>
<dbReference type="EC" id="6.1.1.16" evidence="13"/>
<comment type="subunit">
    <text evidence="3 13">Monomer.</text>
</comment>
<dbReference type="Pfam" id="PF09190">
    <property type="entry name" value="DALR_2"/>
    <property type="match status" value="1"/>
</dbReference>
<evidence type="ECO:0000256" key="13">
    <source>
        <dbReference type="HAMAP-Rule" id="MF_00041"/>
    </source>
</evidence>
<dbReference type="GO" id="GO:0005829">
    <property type="term" value="C:cytosol"/>
    <property type="evidence" value="ECO:0007669"/>
    <property type="project" value="TreeGrafter"/>
</dbReference>
<evidence type="ECO:0000256" key="14">
    <source>
        <dbReference type="SAM" id="Coils"/>
    </source>
</evidence>
<dbReference type="PANTHER" id="PTHR10890">
    <property type="entry name" value="CYSTEINYL-TRNA SYNTHETASE"/>
    <property type="match status" value="1"/>
</dbReference>
<feature type="binding site" evidence="13">
    <location>
        <position position="28"/>
    </location>
    <ligand>
        <name>Zn(2+)</name>
        <dbReference type="ChEBI" id="CHEBI:29105"/>
    </ligand>
</feature>
<dbReference type="InterPro" id="IPR024909">
    <property type="entry name" value="Cys-tRNA/MSH_ligase"/>
</dbReference>
<evidence type="ECO:0000256" key="2">
    <source>
        <dbReference type="ARBA" id="ARBA00005594"/>
    </source>
</evidence>
<dbReference type="EMBL" id="AGXA01000031">
    <property type="protein sequence ID" value="EKU92932.1"/>
    <property type="molecule type" value="Genomic_DNA"/>
</dbReference>
<keyword evidence="8 13" id="KW-0862">Zinc</keyword>
<reference evidence="16 17" key="1">
    <citation type="submission" date="2012-09" db="EMBL/GenBank/DDBJ databases">
        <title>The Genome Sequence of Alloiococcus otitis ATCC 51267.</title>
        <authorList>
            <consortium name="The Broad Institute Genome Sequencing Platform"/>
            <person name="Earl A."/>
            <person name="Ward D."/>
            <person name="Feldgarden M."/>
            <person name="Gevers D."/>
            <person name="Huys G."/>
            <person name="Walker B."/>
            <person name="Young S.K."/>
            <person name="Zeng Q."/>
            <person name="Gargeya S."/>
            <person name="Fitzgerald M."/>
            <person name="Haas B."/>
            <person name="Abouelleil A."/>
            <person name="Alvarado L."/>
            <person name="Arachchi H.M."/>
            <person name="Berlin A.M."/>
            <person name="Chapman S.B."/>
            <person name="Goldberg J."/>
            <person name="Griggs A."/>
            <person name="Gujja S."/>
            <person name="Hansen M."/>
            <person name="Howarth C."/>
            <person name="Imamovic A."/>
            <person name="Larimer J."/>
            <person name="McCowen C."/>
            <person name="Montmayeur A."/>
            <person name="Murphy C."/>
            <person name="Neiman D."/>
            <person name="Pearson M."/>
            <person name="Priest M."/>
            <person name="Roberts A."/>
            <person name="Saif S."/>
            <person name="Shea T."/>
            <person name="Sisk P."/>
            <person name="Sykes S."/>
            <person name="Wortman J."/>
            <person name="Nusbaum C."/>
            <person name="Birren B."/>
        </authorList>
    </citation>
    <scope>NUCLEOTIDE SEQUENCE [LARGE SCALE GENOMIC DNA]</scope>
    <source>
        <strain evidence="16 17">ATCC 51267</strain>
    </source>
</reference>
<comment type="caution">
    <text evidence="16">The sequence shown here is derived from an EMBL/GenBank/DDBJ whole genome shotgun (WGS) entry which is preliminary data.</text>
</comment>